<dbReference type="EMBL" id="JBIAQY010000001">
    <property type="protein sequence ID" value="MFF3566394.1"/>
    <property type="molecule type" value="Genomic_DNA"/>
</dbReference>
<organism evidence="3 4">
    <name type="scientific">Nocardia jiangxiensis</name>
    <dbReference type="NCBI Taxonomy" id="282685"/>
    <lineage>
        <taxon>Bacteria</taxon>
        <taxon>Bacillati</taxon>
        <taxon>Actinomycetota</taxon>
        <taxon>Actinomycetes</taxon>
        <taxon>Mycobacteriales</taxon>
        <taxon>Nocardiaceae</taxon>
        <taxon>Nocardia</taxon>
    </lineage>
</organism>
<dbReference type="RefSeq" id="WP_387402398.1">
    <property type="nucleotide sequence ID" value="NZ_JBIAQY010000001.1"/>
</dbReference>
<protein>
    <submittedName>
        <fullName evidence="3">Uncharacterized protein</fullName>
    </submittedName>
</protein>
<evidence type="ECO:0000313" key="4">
    <source>
        <dbReference type="Proteomes" id="UP001601992"/>
    </source>
</evidence>
<proteinExistence type="predicted"/>
<dbReference type="SUPFAM" id="SSF103473">
    <property type="entry name" value="MFS general substrate transporter"/>
    <property type="match status" value="1"/>
</dbReference>
<keyword evidence="4" id="KW-1185">Reference proteome</keyword>
<feature type="compositionally biased region" description="Basic and acidic residues" evidence="1">
    <location>
        <begin position="134"/>
        <end position="151"/>
    </location>
</feature>
<keyword evidence="2" id="KW-0812">Transmembrane</keyword>
<feature type="transmembrane region" description="Helical" evidence="2">
    <location>
        <begin position="52"/>
        <end position="72"/>
    </location>
</feature>
<reference evidence="3 4" key="1">
    <citation type="submission" date="2024-10" db="EMBL/GenBank/DDBJ databases">
        <title>The Natural Products Discovery Center: Release of the First 8490 Sequenced Strains for Exploring Actinobacteria Biosynthetic Diversity.</title>
        <authorList>
            <person name="Kalkreuter E."/>
            <person name="Kautsar S.A."/>
            <person name="Yang D."/>
            <person name="Bader C.D."/>
            <person name="Teijaro C.N."/>
            <person name="Fluegel L."/>
            <person name="Davis C.M."/>
            <person name="Simpson J.R."/>
            <person name="Lauterbach L."/>
            <person name="Steele A.D."/>
            <person name="Gui C."/>
            <person name="Meng S."/>
            <person name="Li G."/>
            <person name="Viehrig K."/>
            <person name="Ye F."/>
            <person name="Su P."/>
            <person name="Kiefer A.F."/>
            <person name="Nichols A."/>
            <person name="Cepeda A.J."/>
            <person name="Yan W."/>
            <person name="Fan B."/>
            <person name="Jiang Y."/>
            <person name="Adhikari A."/>
            <person name="Zheng C.-J."/>
            <person name="Schuster L."/>
            <person name="Cowan T.M."/>
            <person name="Smanski M.J."/>
            <person name="Chevrette M.G."/>
            <person name="De Carvalho L.P.S."/>
            <person name="Shen B."/>
        </authorList>
    </citation>
    <scope>NUCLEOTIDE SEQUENCE [LARGE SCALE GENOMIC DNA]</scope>
    <source>
        <strain evidence="3 4">NPDC002593</strain>
    </source>
</reference>
<evidence type="ECO:0000256" key="2">
    <source>
        <dbReference type="SAM" id="Phobius"/>
    </source>
</evidence>
<keyword evidence="2" id="KW-0472">Membrane</keyword>
<comment type="caution">
    <text evidence="3">The sequence shown here is derived from an EMBL/GenBank/DDBJ whole genome shotgun (WGS) entry which is preliminary data.</text>
</comment>
<dbReference type="InterPro" id="IPR036259">
    <property type="entry name" value="MFS_trans_sf"/>
</dbReference>
<keyword evidence="2" id="KW-1133">Transmembrane helix</keyword>
<accession>A0ABW6RQX6</accession>
<dbReference type="Proteomes" id="UP001601992">
    <property type="component" value="Unassembled WGS sequence"/>
</dbReference>
<feature type="transmembrane region" description="Helical" evidence="2">
    <location>
        <begin position="78"/>
        <end position="99"/>
    </location>
</feature>
<name>A0ABW6RQX6_9NOCA</name>
<evidence type="ECO:0000313" key="3">
    <source>
        <dbReference type="EMBL" id="MFF3566394.1"/>
    </source>
</evidence>
<feature type="transmembrane region" description="Helical" evidence="2">
    <location>
        <begin position="21"/>
        <end position="40"/>
    </location>
</feature>
<feature type="compositionally biased region" description="Low complexity" evidence="1">
    <location>
        <begin position="120"/>
        <end position="131"/>
    </location>
</feature>
<feature type="region of interest" description="Disordered" evidence="1">
    <location>
        <begin position="108"/>
        <end position="151"/>
    </location>
</feature>
<sequence length="151" mass="15915">MHAVDSMPTQLASWLPNLADALAITGIAAVLGRIVMGSVAKRFRDPAHGRMIGRFVAAIIGGLGAAAALGQVGVPASVTLPILGTVVALGGAVLVLLIGPRLPGFVRRRRGSDSPEVQEQRTAARGQAQAYRRGRQDALRNQRLSHDSWPR</sequence>
<evidence type="ECO:0000256" key="1">
    <source>
        <dbReference type="SAM" id="MobiDB-lite"/>
    </source>
</evidence>
<gene>
    <name evidence="3" type="ORF">ACFYXQ_01275</name>
</gene>